<keyword evidence="1" id="KW-0732">Signal</keyword>
<dbReference type="STRING" id="498292.SAMN05660845_0255"/>
<dbReference type="PANTHER" id="PTHR21666">
    <property type="entry name" value="PEPTIDASE-RELATED"/>
    <property type="match status" value="1"/>
</dbReference>
<protein>
    <submittedName>
        <fullName evidence="3">Peptidase family M23</fullName>
    </submittedName>
</protein>
<dbReference type="PANTHER" id="PTHR21666:SF270">
    <property type="entry name" value="MUREIN HYDROLASE ACTIVATOR ENVC"/>
    <property type="match status" value="1"/>
</dbReference>
<dbReference type="EMBL" id="FOJT01000001">
    <property type="protein sequence ID" value="SFA72814.1"/>
    <property type="molecule type" value="Genomic_DNA"/>
</dbReference>
<dbReference type="InterPro" id="IPR011055">
    <property type="entry name" value="Dup_hybrid_motif"/>
</dbReference>
<dbReference type="InterPro" id="IPR050570">
    <property type="entry name" value="Cell_wall_metabolism_enzyme"/>
</dbReference>
<dbReference type="CDD" id="cd12797">
    <property type="entry name" value="M23_peptidase"/>
    <property type="match status" value="1"/>
</dbReference>
<dbReference type="Gene3D" id="2.70.70.10">
    <property type="entry name" value="Glucose Permease (Domain IIA)"/>
    <property type="match status" value="1"/>
</dbReference>
<evidence type="ECO:0000313" key="4">
    <source>
        <dbReference type="Proteomes" id="UP000199604"/>
    </source>
</evidence>
<gene>
    <name evidence="3" type="ORF">SAMN05660845_0255</name>
</gene>
<dbReference type="InterPro" id="IPR016047">
    <property type="entry name" value="M23ase_b-sheet_dom"/>
</dbReference>
<proteinExistence type="predicted"/>
<dbReference type="Pfam" id="PF01551">
    <property type="entry name" value="Peptidase_M23"/>
    <property type="match status" value="1"/>
</dbReference>
<name>A0A1I0V8U6_9FLAO</name>
<keyword evidence="4" id="KW-1185">Reference proteome</keyword>
<evidence type="ECO:0000256" key="1">
    <source>
        <dbReference type="SAM" id="SignalP"/>
    </source>
</evidence>
<dbReference type="SUPFAM" id="SSF51261">
    <property type="entry name" value="Duplicated hybrid motif"/>
    <property type="match status" value="1"/>
</dbReference>
<dbReference type="AlphaFoldDB" id="A0A1I0V8U6"/>
<feature type="domain" description="M23ase beta-sheet core" evidence="2">
    <location>
        <begin position="232"/>
        <end position="329"/>
    </location>
</feature>
<dbReference type="GO" id="GO:0004222">
    <property type="term" value="F:metalloendopeptidase activity"/>
    <property type="evidence" value="ECO:0007669"/>
    <property type="project" value="TreeGrafter"/>
</dbReference>
<feature type="signal peptide" evidence="1">
    <location>
        <begin position="1"/>
        <end position="36"/>
    </location>
</feature>
<reference evidence="4" key="1">
    <citation type="submission" date="2016-10" db="EMBL/GenBank/DDBJ databases">
        <authorList>
            <person name="Varghese N."/>
            <person name="Submissions S."/>
        </authorList>
    </citation>
    <scope>NUCLEOTIDE SEQUENCE [LARGE SCALE GENOMIC DNA]</scope>
    <source>
        <strain evidence="4">DSM 21789</strain>
    </source>
</reference>
<evidence type="ECO:0000259" key="2">
    <source>
        <dbReference type="Pfam" id="PF01551"/>
    </source>
</evidence>
<organism evidence="3 4">
    <name type="scientific">Flavobacterium swingsii</name>
    <dbReference type="NCBI Taxonomy" id="498292"/>
    <lineage>
        <taxon>Bacteria</taxon>
        <taxon>Pseudomonadati</taxon>
        <taxon>Bacteroidota</taxon>
        <taxon>Flavobacteriia</taxon>
        <taxon>Flavobacteriales</taxon>
        <taxon>Flavobacteriaceae</taxon>
        <taxon>Flavobacterium</taxon>
    </lineage>
</organism>
<sequence length="369" mass="42086">MELSLKPNNLKMKSLLNLKNSLLASVVFLASINSNAQNNIKIVHYPEQPLKEKNSNQYHLNFDFVIENSSKDTLILTRLEVQAFDKNNVLVQQKFLDNNGTAPSINTIPEIQWNGMAKNILFNPFPEVNLVIRKLEYTFTFNNNIEVKNTVIPKDYEQLKDFNLPLKSRLLIYDGHDLNSHHRRFNYEFAPIHQLGFTGNFMRYAYDFVVLNTENKQFANKGENDTDWFGFGNDVLAVADGEIVTVETNQKDNKQFDIPALKDNPLALYGNYVVIKHNDNVYSMYGHLKNQSSVAFKIGDKIKKGQKIGSIGTSGSSFFPHLHFEVRNNINHDAEGVPSYFTNFNLILGSEIKEIKKGTVNTGDIIQSK</sequence>
<accession>A0A1I0V8U6</accession>
<evidence type="ECO:0000313" key="3">
    <source>
        <dbReference type="EMBL" id="SFA72814.1"/>
    </source>
</evidence>
<dbReference type="Proteomes" id="UP000199604">
    <property type="component" value="Unassembled WGS sequence"/>
</dbReference>
<feature type="chain" id="PRO_5011709741" evidence="1">
    <location>
        <begin position="37"/>
        <end position="369"/>
    </location>
</feature>